<dbReference type="SUPFAM" id="SSF47781">
    <property type="entry name" value="RuvA domain 2-like"/>
    <property type="match status" value="1"/>
</dbReference>
<accession>A0A7Y2LAR2</accession>
<keyword evidence="1" id="KW-1133">Transmembrane helix</keyword>
<evidence type="ECO:0000313" key="3">
    <source>
        <dbReference type="EMBL" id="NNH37697.1"/>
    </source>
</evidence>
<keyword evidence="1" id="KW-0812">Transmembrane</keyword>
<gene>
    <name evidence="4" type="ORF">E0H85_12340</name>
    <name evidence="3" type="ORF">HLH11_03350</name>
</gene>
<dbReference type="Proteomes" id="UP000532147">
    <property type="component" value="Unassembled WGS sequence"/>
</dbReference>
<evidence type="ECO:0000256" key="1">
    <source>
        <dbReference type="SAM" id="Phobius"/>
    </source>
</evidence>
<dbReference type="InterPro" id="IPR010994">
    <property type="entry name" value="RuvA_2-like"/>
</dbReference>
<feature type="domain" description="Helix-hairpin-helix DNA-binding motif class 1" evidence="2">
    <location>
        <begin position="113"/>
        <end position="132"/>
    </location>
</feature>
<dbReference type="Pfam" id="PF12836">
    <property type="entry name" value="HHH_3"/>
    <property type="match status" value="1"/>
</dbReference>
<protein>
    <submittedName>
        <fullName evidence="4">ComEA family DNA-binding protein</fullName>
    </submittedName>
</protein>
<feature type="domain" description="Helix-hairpin-helix DNA-binding motif class 1" evidence="2">
    <location>
        <begin position="83"/>
        <end position="102"/>
    </location>
</feature>
<dbReference type="OrthoDB" id="7510573at2"/>
<dbReference type="PANTHER" id="PTHR21180:SF32">
    <property type="entry name" value="ENDONUCLEASE_EXONUCLEASE_PHOSPHATASE FAMILY DOMAIN-CONTAINING PROTEIN 1"/>
    <property type="match status" value="1"/>
</dbReference>
<accession>A0A4R0EKR5</accession>
<dbReference type="Gene3D" id="1.10.150.280">
    <property type="entry name" value="AF1531-like domain"/>
    <property type="match status" value="1"/>
</dbReference>
<evidence type="ECO:0000313" key="6">
    <source>
        <dbReference type="Proteomes" id="UP000532147"/>
    </source>
</evidence>
<dbReference type="InterPro" id="IPR051675">
    <property type="entry name" value="Endo/Exo/Phosphatase_dom_1"/>
</dbReference>
<dbReference type="NCBIfam" id="TIGR00426">
    <property type="entry name" value="competence protein ComEA helix-hairpin-helix repeat region"/>
    <property type="match status" value="1"/>
</dbReference>
<evidence type="ECO:0000313" key="5">
    <source>
        <dbReference type="Proteomes" id="UP000291380"/>
    </source>
</evidence>
<sequence>MKKIIQILNAIFYMGVLMSVLSGTTGYAQQFDQQYLKWKAEQEAEDARLKIPHVSPPKNYYLAKPALQASTGAKISLNQANLEQLQQLSGVGLKKAEAIIAYRQKNGKFKNIEELQQVKGIGPALFAKNKERLSL</sequence>
<dbReference type="STRING" id="1977878.B9T23_02845"/>
<organism evidence="4 5">
    <name type="scientific">Acinetobacter terrae</name>
    <dbReference type="NCBI Taxonomy" id="2731247"/>
    <lineage>
        <taxon>Bacteria</taxon>
        <taxon>Pseudomonadati</taxon>
        <taxon>Pseudomonadota</taxon>
        <taxon>Gammaproteobacteria</taxon>
        <taxon>Moraxellales</taxon>
        <taxon>Moraxellaceae</taxon>
        <taxon>Acinetobacter</taxon>
        <taxon>Acinetobacter Taxon 24</taxon>
    </lineage>
</organism>
<dbReference type="SMART" id="SM00278">
    <property type="entry name" value="HhH1"/>
    <property type="match status" value="2"/>
</dbReference>
<dbReference type="PANTHER" id="PTHR21180">
    <property type="entry name" value="ENDONUCLEASE/EXONUCLEASE/PHOSPHATASE FAMILY DOMAIN-CONTAINING PROTEIN 1"/>
    <property type="match status" value="1"/>
</dbReference>
<proteinExistence type="predicted"/>
<dbReference type="InterPro" id="IPR004509">
    <property type="entry name" value="Competence_ComEA_HhH"/>
</dbReference>
<keyword evidence="4" id="KW-0238">DNA-binding</keyword>
<feature type="transmembrane region" description="Helical" evidence="1">
    <location>
        <begin position="7"/>
        <end position="28"/>
    </location>
</feature>
<accession>A0A241VKF0</accession>
<evidence type="ECO:0000259" key="2">
    <source>
        <dbReference type="SMART" id="SM00278"/>
    </source>
</evidence>
<dbReference type="GO" id="GO:0015627">
    <property type="term" value="C:type II protein secretion system complex"/>
    <property type="evidence" value="ECO:0007669"/>
    <property type="project" value="TreeGrafter"/>
</dbReference>
<reference evidence="3 6" key="2">
    <citation type="submission" date="2020-04" db="EMBL/GenBank/DDBJ databases">
        <title>Acinetobacter Taxon 24.</title>
        <authorList>
            <person name="Nemec A."/>
            <person name="Radolfova-Krizova L."/>
            <person name="Higgins P.G."/>
            <person name="Spanelova P."/>
        </authorList>
    </citation>
    <scope>NUCLEOTIDE SEQUENCE [LARGE SCALE GENOMIC DNA]</scope>
    <source>
        <strain evidence="3 6">ANC 4280</strain>
    </source>
</reference>
<dbReference type="Proteomes" id="UP000291380">
    <property type="component" value="Unassembled WGS sequence"/>
</dbReference>
<dbReference type="GO" id="GO:0015628">
    <property type="term" value="P:protein secretion by the type II secretion system"/>
    <property type="evidence" value="ECO:0007669"/>
    <property type="project" value="TreeGrafter"/>
</dbReference>
<name>A0A241VKF0_9GAMM</name>
<dbReference type="GO" id="GO:0003677">
    <property type="term" value="F:DNA binding"/>
    <property type="evidence" value="ECO:0007669"/>
    <property type="project" value="UniProtKB-KW"/>
</dbReference>
<dbReference type="EMBL" id="SJOA01000017">
    <property type="protein sequence ID" value="TCB57716.1"/>
    <property type="molecule type" value="Genomic_DNA"/>
</dbReference>
<keyword evidence="1" id="KW-0472">Membrane</keyword>
<dbReference type="EMBL" id="JABERH010000004">
    <property type="protein sequence ID" value="NNH37697.1"/>
    <property type="molecule type" value="Genomic_DNA"/>
</dbReference>
<reference evidence="4 5" key="1">
    <citation type="submission" date="2019-02" db="EMBL/GenBank/DDBJ databases">
        <title>High diversity of culturable Acinetobacter species in natural soil and water ecosystems.</title>
        <authorList>
            <person name="Radolfova-Krizova L."/>
            <person name="Nemec A."/>
        </authorList>
    </citation>
    <scope>NUCLEOTIDE SEQUENCE [LARGE SCALE GENOMIC DNA]</scope>
    <source>
        <strain evidence="4 5">ANC 4281</strain>
    </source>
</reference>
<dbReference type="AlphaFoldDB" id="A0A241VKF0"/>
<comment type="caution">
    <text evidence="4">The sequence shown here is derived from an EMBL/GenBank/DDBJ whole genome shotgun (WGS) entry which is preliminary data.</text>
</comment>
<dbReference type="InterPro" id="IPR003583">
    <property type="entry name" value="Hlx-hairpin-Hlx_DNA-bd_motif"/>
</dbReference>
<dbReference type="GO" id="GO:0006281">
    <property type="term" value="P:DNA repair"/>
    <property type="evidence" value="ECO:0007669"/>
    <property type="project" value="InterPro"/>
</dbReference>
<evidence type="ECO:0000313" key="4">
    <source>
        <dbReference type="EMBL" id="TCB57716.1"/>
    </source>
</evidence>